<evidence type="ECO:0000313" key="2">
    <source>
        <dbReference type="Proteomes" id="UP000294498"/>
    </source>
</evidence>
<dbReference type="RefSeq" id="WP_162852723.1">
    <property type="nucleotide sequence ID" value="NZ_SODV01000002.1"/>
</dbReference>
<evidence type="ECO:0000313" key="1">
    <source>
        <dbReference type="EMBL" id="TDW96610.1"/>
    </source>
</evidence>
<name>A0A4R8DI43_9BACT</name>
<dbReference type="Proteomes" id="UP000294498">
    <property type="component" value="Unassembled WGS sequence"/>
</dbReference>
<organism evidence="1 2">
    <name type="scientific">Dinghuibacter silviterrae</name>
    <dbReference type="NCBI Taxonomy" id="1539049"/>
    <lineage>
        <taxon>Bacteria</taxon>
        <taxon>Pseudomonadati</taxon>
        <taxon>Bacteroidota</taxon>
        <taxon>Chitinophagia</taxon>
        <taxon>Chitinophagales</taxon>
        <taxon>Chitinophagaceae</taxon>
        <taxon>Dinghuibacter</taxon>
    </lineage>
</organism>
<protein>
    <recommendedName>
        <fullName evidence="3">Polyhydroxyalkanoic acid system protein</fullName>
    </recommendedName>
</protein>
<sequence>MCDFTFPMTTSPESLVEKMSKSISGIGGTLTGDAKAGQFQISTPVGKITGSYQLADQNLQIHIEEKPFFLSCGQIEGQLKKALEGA</sequence>
<dbReference type="EMBL" id="SODV01000002">
    <property type="protein sequence ID" value="TDW96610.1"/>
    <property type="molecule type" value="Genomic_DNA"/>
</dbReference>
<proteinExistence type="predicted"/>
<gene>
    <name evidence="1" type="ORF">EDB95_4443</name>
</gene>
<keyword evidence="2" id="KW-1185">Reference proteome</keyword>
<accession>A0A4R8DI43</accession>
<reference evidence="1 2" key="1">
    <citation type="submission" date="2019-03" db="EMBL/GenBank/DDBJ databases">
        <title>Genomic Encyclopedia of Type Strains, Phase IV (KMG-IV): sequencing the most valuable type-strain genomes for metagenomic binning, comparative biology and taxonomic classification.</title>
        <authorList>
            <person name="Goeker M."/>
        </authorList>
    </citation>
    <scope>NUCLEOTIDE SEQUENCE [LARGE SCALE GENOMIC DNA]</scope>
    <source>
        <strain evidence="1 2">DSM 100059</strain>
    </source>
</reference>
<evidence type="ECO:0008006" key="3">
    <source>
        <dbReference type="Google" id="ProtNLM"/>
    </source>
</evidence>
<dbReference type="AlphaFoldDB" id="A0A4R8DI43"/>
<comment type="caution">
    <text evidence="1">The sequence shown here is derived from an EMBL/GenBank/DDBJ whole genome shotgun (WGS) entry which is preliminary data.</text>
</comment>